<reference evidence="1" key="1">
    <citation type="submission" date="2014-01" db="EMBL/GenBank/DDBJ databases">
        <authorList>
            <person name="Brown-Elliot B."/>
            <person name="Wallace R."/>
            <person name="Lenaerts A."/>
            <person name="Ordway D."/>
            <person name="DeGroote M.A."/>
            <person name="Parker T."/>
            <person name="Sizemore C."/>
            <person name="Tallon L.J."/>
            <person name="Sadzewicz L.K."/>
            <person name="Sengamalay N."/>
            <person name="Fraser C.M."/>
            <person name="Hine E."/>
            <person name="Shefchek K.A."/>
            <person name="Das S.P."/>
            <person name="Tettelin H."/>
        </authorList>
    </citation>
    <scope>NUCLEOTIDE SEQUENCE [LARGE SCALE GENOMIC DNA]</scope>
    <source>
        <strain evidence="1">4042</strain>
    </source>
</reference>
<dbReference type="AlphaFoldDB" id="X8EFB0"/>
<gene>
    <name evidence="1" type="ORF">I553_2819</name>
</gene>
<dbReference type="EMBL" id="JAOB01000004">
    <property type="protein sequence ID" value="EUA78530.1"/>
    <property type="molecule type" value="Genomic_DNA"/>
</dbReference>
<sequence>MTEPKLIPIDLTDDEREFMLTVLSEFEGPAGYTPYPIKILGISTSDEFNELLIRLRRAIARKNHFPNWTGRARSCLPRHAGRVV</sequence>
<name>X8EFB0_MYCXE</name>
<accession>X8EFB0</accession>
<evidence type="ECO:0000313" key="1">
    <source>
        <dbReference type="EMBL" id="EUA78530.1"/>
    </source>
</evidence>
<protein>
    <submittedName>
        <fullName evidence="1">Uncharacterized protein</fullName>
    </submittedName>
</protein>
<proteinExistence type="predicted"/>
<organism evidence="1">
    <name type="scientific">Mycobacterium xenopi 4042</name>
    <dbReference type="NCBI Taxonomy" id="1299334"/>
    <lineage>
        <taxon>Bacteria</taxon>
        <taxon>Bacillati</taxon>
        <taxon>Actinomycetota</taxon>
        <taxon>Actinomycetes</taxon>
        <taxon>Mycobacteriales</taxon>
        <taxon>Mycobacteriaceae</taxon>
        <taxon>Mycobacterium</taxon>
    </lineage>
</organism>
<comment type="caution">
    <text evidence="1">The sequence shown here is derived from an EMBL/GenBank/DDBJ whole genome shotgun (WGS) entry which is preliminary data.</text>
</comment>